<name>A0AAV4MFF9_CAEEX</name>
<dbReference type="AlphaFoldDB" id="A0AAV4MFF9"/>
<keyword evidence="3" id="KW-1185">Reference proteome</keyword>
<protein>
    <submittedName>
        <fullName evidence="2">Uncharacterized protein</fullName>
    </submittedName>
</protein>
<sequence length="85" mass="9884">MQKTPPIPRRQVASPWQRGVHPVTGKSEEKKAFHNMLIDILCSIRLIHSLSLEAFDKWPTWAPNETSVSRRVRNFLTFHQPHVVC</sequence>
<proteinExistence type="predicted"/>
<organism evidence="2 3">
    <name type="scientific">Caerostris extrusa</name>
    <name type="common">Bark spider</name>
    <name type="synonym">Caerostris bankana</name>
    <dbReference type="NCBI Taxonomy" id="172846"/>
    <lineage>
        <taxon>Eukaryota</taxon>
        <taxon>Metazoa</taxon>
        <taxon>Ecdysozoa</taxon>
        <taxon>Arthropoda</taxon>
        <taxon>Chelicerata</taxon>
        <taxon>Arachnida</taxon>
        <taxon>Araneae</taxon>
        <taxon>Araneomorphae</taxon>
        <taxon>Entelegynae</taxon>
        <taxon>Araneoidea</taxon>
        <taxon>Araneidae</taxon>
        <taxon>Caerostris</taxon>
    </lineage>
</organism>
<feature type="region of interest" description="Disordered" evidence="1">
    <location>
        <begin position="1"/>
        <end position="27"/>
    </location>
</feature>
<reference evidence="2 3" key="1">
    <citation type="submission" date="2021-06" db="EMBL/GenBank/DDBJ databases">
        <title>Caerostris extrusa draft genome.</title>
        <authorList>
            <person name="Kono N."/>
            <person name="Arakawa K."/>
        </authorList>
    </citation>
    <scope>NUCLEOTIDE SEQUENCE [LARGE SCALE GENOMIC DNA]</scope>
</reference>
<evidence type="ECO:0000256" key="1">
    <source>
        <dbReference type="SAM" id="MobiDB-lite"/>
    </source>
</evidence>
<dbReference type="Proteomes" id="UP001054945">
    <property type="component" value="Unassembled WGS sequence"/>
</dbReference>
<accession>A0AAV4MFF9</accession>
<dbReference type="EMBL" id="BPLR01002201">
    <property type="protein sequence ID" value="GIX71214.1"/>
    <property type="molecule type" value="Genomic_DNA"/>
</dbReference>
<gene>
    <name evidence="2" type="ORF">CEXT_487131</name>
</gene>
<comment type="caution">
    <text evidence="2">The sequence shown here is derived from an EMBL/GenBank/DDBJ whole genome shotgun (WGS) entry which is preliminary data.</text>
</comment>
<evidence type="ECO:0000313" key="3">
    <source>
        <dbReference type="Proteomes" id="UP001054945"/>
    </source>
</evidence>
<evidence type="ECO:0000313" key="2">
    <source>
        <dbReference type="EMBL" id="GIX71214.1"/>
    </source>
</evidence>